<dbReference type="EMBL" id="FOSK01000014">
    <property type="protein sequence ID" value="SFL01303.1"/>
    <property type="molecule type" value="Genomic_DNA"/>
</dbReference>
<keyword evidence="1 3" id="KW-0378">Hydrolase</keyword>
<sequence>MTNNNGSLIALRQGLQEPDELNLARKCAPVLRLDRSEPWRPTAIGFTVFSEAGKSLSSKFEIVPKADRVIEYAIFWDYDIQHLYDLEHVWVHLNAEDQVIAVEASQHGKRVEMKNGDALPIENGRVTLWAEPGKHAHFASRDAMKEREAHTRYECSLGAGLHGVHMGNPFSLEFGEITPYEHRLARLQMQRLVLEPSYGETLRWDCAEGDLLPWTHVESWIPERVKHLISDLRETLPHFKAIFLDCGDTLIDEGTEIKREGSDVAYGAELLPHAREALNTLVSRGYRLALVADGPRATFENILGQHDLWEHFETHTISGDVGVLKPDYRMFECAMSSLGLSEADATSIVMVGNNLERDIKGANGAGHKSIFHKWTQRRNVMPTDASEEPTRTISSLHELVSCIEQIELSLA</sequence>
<dbReference type="InterPro" id="IPR036412">
    <property type="entry name" value="HAD-like_sf"/>
</dbReference>
<dbReference type="Pfam" id="PF13419">
    <property type="entry name" value="HAD_2"/>
    <property type="match status" value="1"/>
</dbReference>
<protein>
    <submittedName>
        <fullName evidence="3">Hydrolase of the HAD superfamily</fullName>
    </submittedName>
</protein>
<proteinExistence type="predicted"/>
<gene>
    <name evidence="3" type="ORF">SAMN04488518_1146</name>
</gene>
<dbReference type="InterPro" id="IPR023214">
    <property type="entry name" value="HAD_sf"/>
</dbReference>
<evidence type="ECO:0000256" key="1">
    <source>
        <dbReference type="ARBA" id="ARBA00022801"/>
    </source>
</evidence>
<comment type="caution">
    <text evidence="3">The sequence shown here is derived from an EMBL/GenBank/DDBJ whole genome shotgun (WGS) entry which is preliminary data.</text>
</comment>
<accession>A0A1I4E7R4</accession>
<organism evidence="3 4">
    <name type="scientific">Pseudovibrio ascidiaceicola</name>
    <dbReference type="NCBI Taxonomy" id="285279"/>
    <lineage>
        <taxon>Bacteria</taxon>
        <taxon>Pseudomonadati</taxon>
        <taxon>Pseudomonadota</taxon>
        <taxon>Alphaproteobacteria</taxon>
        <taxon>Hyphomicrobiales</taxon>
        <taxon>Stappiaceae</taxon>
        <taxon>Pseudovibrio</taxon>
    </lineage>
</organism>
<evidence type="ECO:0000256" key="2">
    <source>
        <dbReference type="ARBA" id="ARBA00022842"/>
    </source>
</evidence>
<name>A0A1I4E7R4_9HYPH</name>
<evidence type="ECO:0000313" key="4">
    <source>
        <dbReference type="Proteomes" id="UP000199598"/>
    </source>
</evidence>
<keyword evidence="4" id="KW-1185">Reference proteome</keyword>
<keyword evidence="2" id="KW-0460">Magnesium</keyword>
<dbReference type="PANTHER" id="PTHR46470">
    <property type="entry name" value="N-ACYLNEURAMINATE-9-PHOSPHATASE"/>
    <property type="match status" value="1"/>
</dbReference>
<dbReference type="Gene3D" id="3.40.50.1000">
    <property type="entry name" value="HAD superfamily/HAD-like"/>
    <property type="match status" value="1"/>
</dbReference>
<dbReference type="RefSeq" id="WP_093522864.1">
    <property type="nucleotide sequence ID" value="NZ_FOSK01000014.1"/>
</dbReference>
<dbReference type="GO" id="GO:0016787">
    <property type="term" value="F:hydrolase activity"/>
    <property type="evidence" value="ECO:0007669"/>
    <property type="project" value="UniProtKB-KW"/>
</dbReference>
<dbReference type="SUPFAM" id="SSF56784">
    <property type="entry name" value="HAD-like"/>
    <property type="match status" value="1"/>
</dbReference>
<dbReference type="Proteomes" id="UP000199598">
    <property type="component" value="Unassembled WGS sequence"/>
</dbReference>
<dbReference type="InterPro" id="IPR041492">
    <property type="entry name" value="HAD_2"/>
</dbReference>
<evidence type="ECO:0000313" key="3">
    <source>
        <dbReference type="EMBL" id="SFL01303.1"/>
    </source>
</evidence>
<dbReference type="InterPro" id="IPR051400">
    <property type="entry name" value="HAD-like_hydrolase"/>
</dbReference>
<reference evidence="3 4" key="1">
    <citation type="submission" date="2016-10" db="EMBL/GenBank/DDBJ databases">
        <authorList>
            <person name="Varghese N."/>
            <person name="Submissions S."/>
        </authorList>
    </citation>
    <scope>NUCLEOTIDE SEQUENCE [LARGE SCALE GENOMIC DNA]</scope>
    <source>
        <strain evidence="3 4">DSM 16392</strain>
    </source>
</reference>